<proteinExistence type="predicted"/>
<evidence type="ECO:0000256" key="4">
    <source>
        <dbReference type="ARBA" id="ARBA00023136"/>
    </source>
</evidence>
<protein>
    <submittedName>
        <fullName evidence="7">Uncharacterized protein</fullName>
    </submittedName>
</protein>
<gene>
    <name evidence="7" type="ORF">ACHAWU_002412</name>
</gene>
<comment type="caution">
    <text evidence="7">The sequence shown here is derived from an EMBL/GenBank/DDBJ whole genome shotgun (WGS) entry which is preliminary data.</text>
</comment>
<dbReference type="PANTHER" id="PTHR16950">
    <property type="entry name" value="ZINC TRANSPORTER SLC39A7 HISTIDINE-RICH MEMBRANE PROTEIN KE4"/>
    <property type="match status" value="1"/>
</dbReference>
<feature type="transmembrane region" description="Helical" evidence="6">
    <location>
        <begin position="270"/>
        <end position="288"/>
    </location>
</feature>
<dbReference type="Proteomes" id="UP001530293">
    <property type="component" value="Unassembled WGS sequence"/>
</dbReference>
<name>A0ABD3MPV6_9STRA</name>
<feature type="transmembrane region" description="Helical" evidence="6">
    <location>
        <begin position="300"/>
        <end position="319"/>
    </location>
</feature>
<dbReference type="EMBL" id="JALLBG020000134">
    <property type="protein sequence ID" value="KAL3762540.1"/>
    <property type="molecule type" value="Genomic_DNA"/>
</dbReference>
<evidence type="ECO:0000313" key="8">
    <source>
        <dbReference type="Proteomes" id="UP001530293"/>
    </source>
</evidence>
<evidence type="ECO:0000256" key="5">
    <source>
        <dbReference type="SAM" id="MobiDB-lite"/>
    </source>
</evidence>
<evidence type="ECO:0000256" key="1">
    <source>
        <dbReference type="ARBA" id="ARBA00004141"/>
    </source>
</evidence>
<comment type="subcellular location">
    <subcellularLocation>
        <location evidence="1">Membrane</location>
        <topology evidence="1">Multi-pass membrane protein</topology>
    </subcellularLocation>
</comment>
<dbReference type="PANTHER" id="PTHR16950:SF16">
    <property type="entry name" value="ZINC TRANSPORTER ZIP13"/>
    <property type="match status" value="1"/>
</dbReference>
<feature type="transmembrane region" description="Helical" evidence="6">
    <location>
        <begin position="86"/>
        <end position="104"/>
    </location>
</feature>
<dbReference type="AlphaFoldDB" id="A0ABD3MPV6"/>
<organism evidence="7 8">
    <name type="scientific">Discostella pseudostelligera</name>
    <dbReference type="NCBI Taxonomy" id="259834"/>
    <lineage>
        <taxon>Eukaryota</taxon>
        <taxon>Sar</taxon>
        <taxon>Stramenopiles</taxon>
        <taxon>Ochrophyta</taxon>
        <taxon>Bacillariophyta</taxon>
        <taxon>Coscinodiscophyceae</taxon>
        <taxon>Thalassiosirophycidae</taxon>
        <taxon>Stephanodiscales</taxon>
        <taxon>Stephanodiscaceae</taxon>
        <taxon>Discostella</taxon>
    </lineage>
</organism>
<keyword evidence="4 6" id="KW-0472">Membrane</keyword>
<dbReference type="InterPro" id="IPR003689">
    <property type="entry name" value="ZIP"/>
</dbReference>
<sequence>MSPHPSAIAAAFISTGIISLAPNVLLFLFPNYGASGGSDSGRSILSLGQALAAGGLLGDVFIHTLPDCFADSLHGEDIHNHSNTDIGLRVIFGFSLFLILDIFVRLIEDAGGGGDGHSHGCHSQRSGEDHTTRDGRHEKNDHKQPWHRLQSSVVLLNLLGDSLHNFTDGLAIGASFSITQQLPTKNSPTSFISIASSAFTLIKSKGGLASVSVFLHEIPHELGDFATLIKAGFTRNMAIGAQFLTAIAAFIGTAFGLFSGQIIQGLGHEVLMPFTAGGFLYLACVTILPDVLETDVGVMMRLLQVAAFLAGVSFMYFVAELEEMEASDAIHDSHVEL</sequence>
<keyword evidence="3 6" id="KW-1133">Transmembrane helix</keyword>
<accession>A0ABD3MPV6</accession>
<dbReference type="Pfam" id="PF02535">
    <property type="entry name" value="Zip"/>
    <property type="match status" value="2"/>
</dbReference>
<reference evidence="7 8" key="1">
    <citation type="submission" date="2024-10" db="EMBL/GenBank/DDBJ databases">
        <title>Updated reference genomes for cyclostephanoid diatoms.</title>
        <authorList>
            <person name="Roberts W.R."/>
            <person name="Alverson A.J."/>
        </authorList>
    </citation>
    <scope>NUCLEOTIDE SEQUENCE [LARGE SCALE GENOMIC DNA]</scope>
    <source>
        <strain evidence="7 8">AJA232-27</strain>
    </source>
</reference>
<feature type="transmembrane region" description="Helical" evidence="6">
    <location>
        <begin position="238"/>
        <end position="258"/>
    </location>
</feature>
<feature type="transmembrane region" description="Helical" evidence="6">
    <location>
        <begin position="6"/>
        <end position="32"/>
    </location>
</feature>
<keyword evidence="2 6" id="KW-0812">Transmembrane</keyword>
<evidence type="ECO:0000256" key="2">
    <source>
        <dbReference type="ARBA" id="ARBA00022692"/>
    </source>
</evidence>
<evidence type="ECO:0000256" key="6">
    <source>
        <dbReference type="SAM" id="Phobius"/>
    </source>
</evidence>
<feature type="region of interest" description="Disordered" evidence="5">
    <location>
        <begin position="115"/>
        <end position="144"/>
    </location>
</feature>
<evidence type="ECO:0000256" key="3">
    <source>
        <dbReference type="ARBA" id="ARBA00022989"/>
    </source>
</evidence>
<feature type="compositionally biased region" description="Basic and acidic residues" evidence="5">
    <location>
        <begin position="125"/>
        <end position="144"/>
    </location>
</feature>
<keyword evidence="8" id="KW-1185">Reference proteome</keyword>
<dbReference type="GO" id="GO:0016020">
    <property type="term" value="C:membrane"/>
    <property type="evidence" value="ECO:0007669"/>
    <property type="project" value="UniProtKB-SubCell"/>
</dbReference>
<evidence type="ECO:0000313" key="7">
    <source>
        <dbReference type="EMBL" id="KAL3762540.1"/>
    </source>
</evidence>